<evidence type="ECO:0000313" key="2">
    <source>
        <dbReference type="EMBL" id="KAK9928625.1"/>
    </source>
</evidence>
<comment type="caution">
    <text evidence="2">The sequence shown here is derived from an EMBL/GenBank/DDBJ whole genome shotgun (WGS) entry which is preliminary data.</text>
</comment>
<dbReference type="EMBL" id="JBEDUW010000005">
    <property type="protein sequence ID" value="KAK9928625.1"/>
    <property type="molecule type" value="Genomic_DNA"/>
</dbReference>
<evidence type="ECO:0000256" key="1">
    <source>
        <dbReference type="SAM" id="MobiDB-lite"/>
    </source>
</evidence>
<reference evidence="2 3" key="1">
    <citation type="journal article" date="2023" name="G3 (Bethesda)">
        <title>A chromosome-length genome assembly and annotation of blackberry (Rubus argutus, cv. 'Hillquist').</title>
        <authorList>
            <person name="Bruna T."/>
            <person name="Aryal R."/>
            <person name="Dudchenko O."/>
            <person name="Sargent D.J."/>
            <person name="Mead D."/>
            <person name="Buti M."/>
            <person name="Cavallini A."/>
            <person name="Hytonen T."/>
            <person name="Andres J."/>
            <person name="Pham M."/>
            <person name="Weisz D."/>
            <person name="Mascagni F."/>
            <person name="Usai G."/>
            <person name="Natali L."/>
            <person name="Bassil N."/>
            <person name="Fernandez G.E."/>
            <person name="Lomsadze A."/>
            <person name="Armour M."/>
            <person name="Olukolu B."/>
            <person name="Poorten T."/>
            <person name="Britton C."/>
            <person name="Davik J."/>
            <person name="Ashrafi H."/>
            <person name="Aiden E.L."/>
            <person name="Borodovsky M."/>
            <person name="Worthington M."/>
        </authorList>
    </citation>
    <scope>NUCLEOTIDE SEQUENCE [LARGE SCALE GENOMIC DNA]</scope>
    <source>
        <strain evidence="2">PI 553951</strain>
    </source>
</reference>
<dbReference type="Proteomes" id="UP001457282">
    <property type="component" value="Unassembled WGS sequence"/>
</dbReference>
<organism evidence="2 3">
    <name type="scientific">Rubus argutus</name>
    <name type="common">Southern blackberry</name>
    <dbReference type="NCBI Taxonomy" id="59490"/>
    <lineage>
        <taxon>Eukaryota</taxon>
        <taxon>Viridiplantae</taxon>
        <taxon>Streptophyta</taxon>
        <taxon>Embryophyta</taxon>
        <taxon>Tracheophyta</taxon>
        <taxon>Spermatophyta</taxon>
        <taxon>Magnoliopsida</taxon>
        <taxon>eudicotyledons</taxon>
        <taxon>Gunneridae</taxon>
        <taxon>Pentapetalae</taxon>
        <taxon>rosids</taxon>
        <taxon>fabids</taxon>
        <taxon>Rosales</taxon>
        <taxon>Rosaceae</taxon>
        <taxon>Rosoideae</taxon>
        <taxon>Rosoideae incertae sedis</taxon>
        <taxon>Rubus</taxon>
    </lineage>
</organism>
<dbReference type="AlphaFoldDB" id="A0AAW1WUX5"/>
<proteinExistence type="predicted"/>
<evidence type="ECO:0000313" key="3">
    <source>
        <dbReference type="Proteomes" id="UP001457282"/>
    </source>
</evidence>
<accession>A0AAW1WUX5</accession>
<feature type="region of interest" description="Disordered" evidence="1">
    <location>
        <begin position="145"/>
        <end position="167"/>
    </location>
</feature>
<sequence>MSRPNCTAESLQLFYRNAAVFSSPSPYPSPCSVRRSNSTAVGVPKHDCVFFSRATLLPGPPATQSSPCSIPSQVSVHAFVPSPYVPSLICFHSDAPLPLQAVTPTHGPALSRRLNHHALRSAPAQTASSTRARVLFPAPPAPIPASTHHIKPATPSPSSSPSLIPQCPATPCRRSGHSRAISAVVCSIWRRRWHL</sequence>
<keyword evidence="3" id="KW-1185">Reference proteome</keyword>
<gene>
    <name evidence="2" type="ORF">M0R45_025749</name>
</gene>
<protein>
    <submittedName>
        <fullName evidence="2">Uncharacterized protein</fullName>
    </submittedName>
</protein>
<name>A0AAW1WUX5_RUBAR</name>